<protein>
    <submittedName>
        <fullName evidence="2">Fe-S protein</fullName>
    </submittedName>
</protein>
<keyword evidence="1" id="KW-0732">Signal</keyword>
<sequence length="300" mass="32818">MRLRLLFLLLFFAHVALASPWFTGPLLAPAGKTIPAGHINFEPYAFYSGYPKGFRNFEVVPILSVGILSFVDLQTALPYDVSWDDRQHGNGIGDYSLALGFQVLRQKENSWLPDLRVVIQEVFPTGRFENLDPQRLGTDQTGLGAYQTYLGFNFQKLIQFHSGRYLRTRLSLVGAKFSDINVHNANVFGGTAGTSGKVKLDNSYSADLAFEYTLTQNWVPVFEALYVHSPGSNFDGNPGFTPGGTVAGIGGKANEQVSLAPALEYNFNSNIGLIGGVWFSVTGPHAAKFVTGALALNCYF</sequence>
<gene>
    <name evidence="2" type="ORF">Lboz_3181</name>
</gene>
<dbReference type="AlphaFoldDB" id="A0A0W0REZ3"/>
<dbReference type="STRING" id="447.Lboz_3181"/>
<reference evidence="2 3" key="1">
    <citation type="submission" date="2015-11" db="EMBL/GenBank/DDBJ databases">
        <title>Genomic analysis of 38 Legionella species identifies large and diverse effector repertoires.</title>
        <authorList>
            <person name="Burstein D."/>
            <person name="Amaro F."/>
            <person name="Zusman T."/>
            <person name="Lifshitz Z."/>
            <person name="Cohen O."/>
            <person name="Gilbert J.A."/>
            <person name="Pupko T."/>
            <person name="Shuman H.A."/>
            <person name="Segal G."/>
        </authorList>
    </citation>
    <scope>NUCLEOTIDE SEQUENCE [LARGE SCALE GENOMIC DNA]</scope>
    <source>
        <strain evidence="2 3">WIGA</strain>
    </source>
</reference>
<keyword evidence="3" id="KW-1185">Reference proteome</keyword>
<evidence type="ECO:0000313" key="2">
    <source>
        <dbReference type="EMBL" id="KTC69665.1"/>
    </source>
</evidence>
<dbReference type="RefSeq" id="WP_058460725.1">
    <property type="nucleotide sequence ID" value="NZ_CAAAIY010000007.1"/>
</dbReference>
<dbReference type="PATRIC" id="fig|447.4.peg.3397"/>
<organism evidence="2 3">
    <name type="scientific">Legionella bozemanae</name>
    <name type="common">Fluoribacter bozemanae</name>
    <dbReference type="NCBI Taxonomy" id="447"/>
    <lineage>
        <taxon>Bacteria</taxon>
        <taxon>Pseudomonadati</taxon>
        <taxon>Pseudomonadota</taxon>
        <taxon>Gammaproteobacteria</taxon>
        <taxon>Legionellales</taxon>
        <taxon>Legionellaceae</taxon>
        <taxon>Legionella</taxon>
    </lineage>
</organism>
<accession>A0A0W0REZ3</accession>
<feature type="chain" id="PRO_5006910829" evidence="1">
    <location>
        <begin position="19"/>
        <end position="300"/>
    </location>
</feature>
<dbReference type="OrthoDB" id="7240756at2"/>
<evidence type="ECO:0000313" key="3">
    <source>
        <dbReference type="Proteomes" id="UP000054695"/>
    </source>
</evidence>
<proteinExistence type="predicted"/>
<dbReference type="Proteomes" id="UP000054695">
    <property type="component" value="Unassembled WGS sequence"/>
</dbReference>
<name>A0A0W0REZ3_LEGBO</name>
<comment type="caution">
    <text evidence="2">The sequence shown here is derived from an EMBL/GenBank/DDBJ whole genome shotgun (WGS) entry which is preliminary data.</text>
</comment>
<feature type="signal peptide" evidence="1">
    <location>
        <begin position="1"/>
        <end position="18"/>
    </location>
</feature>
<dbReference type="EMBL" id="LNXU01000045">
    <property type="protein sequence ID" value="KTC69665.1"/>
    <property type="molecule type" value="Genomic_DNA"/>
</dbReference>
<evidence type="ECO:0000256" key="1">
    <source>
        <dbReference type="SAM" id="SignalP"/>
    </source>
</evidence>